<evidence type="ECO:0000256" key="3">
    <source>
        <dbReference type="ARBA" id="ARBA00022679"/>
    </source>
</evidence>
<feature type="domain" description="Aminotransferase class I/classII large" evidence="5">
    <location>
        <begin position="32"/>
        <end position="381"/>
    </location>
</feature>
<dbReference type="InterPro" id="IPR015422">
    <property type="entry name" value="PyrdxlP-dep_Trfase_small"/>
</dbReference>
<comment type="similarity">
    <text evidence="4">Belongs to the class-I pyridoxal-phosphate-dependent aminotransferase family.</text>
</comment>
<keyword evidence="3 4" id="KW-0808">Transferase</keyword>
<sequence length="388" mass="42372">MEFAKRMERFETGIFSKLLDLKSARLAAGGTVVDMSIGAPNLAPAEHVMRALADAAMDPKNYIYAIQDLNELHQAVAAWYQRRYGVTLDPAAQITSLLGSQEGLAHIALTLADEGDVVLVPDPCYPVFADGPKLAGAELHYMPMKPEKDFVIDLRDIPTEVAKRAKLMVVSYPNNPTTAMAPDAFYRDLIAFAQEYGIGVLHDNAYSELVYDGAQWGSFLRFEGAADVGVEFNSLSKTYALAGARVGFCVGNAEMVGQLAKLKSNMDYGMFLPVQRAAIAAITGDQSCVETTRRAYEARRNYLCDGLTALGWNVPRCSSTMFVWAKIPEGFGDSQHFCEQLLQRTGLLVTPGSAFGPSGEGYVRLALVRTEAEMKLALDNIRESRLLG</sequence>
<evidence type="ECO:0000256" key="2">
    <source>
        <dbReference type="ARBA" id="ARBA00022576"/>
    </source>
</evidence>
<dbReference type="PROSITE" id="PS00105">
    <property type="entry name" value="AA_TRANSFER_CLASS_1"/>
    <property type="match status" value="1"/>
</dbReference>
<reference evidence="6" key="1">
    <citation type="submission" date="2022-06" db="EMBL/GenBank/DDBJ databases">
        <title>Isolation of gut microbiota from human fecal samples.</title>
        <authorList>
            <person name="Pamer E.G."/>
            <person name="Barat B."/>
            <person name="Waligurski E."/>
            <person name="Medina S."/>
            <person name="Paddock L."/>
            <person name="Mostad J."/>
        </authorList>
    </citation>
    <scope>NUCLEOTIDE SEQUENCE</scope>
    <source>
        <strain evidence="6">DFI.9.91</strain>
    </source>
</reference>
<gene>
    <name evidence="6" type="ORF">NE579_05935</name>
</gene>
<name>A0AAW5JQ20_9FIRM</name>
<dbReference type="EMBL" id="JANFYS010000009">
    <property type="protein sequence ID" value="MCQ4770004.1"/>
    <property type="molecule type" value="Genomic_DNA"/>
</dbReference>
<dbReference type="AlphaFoldDB" id="A0AAW5JQ20"/>
<protein>
    <recommendedName>
        <fullName evidence="4">Aminotransferase</fullName>
        <ecNumber evidence="4">2.6.1.-</ecNumber>
    </recommendedName>
</protein>
<evidence type="ECO:0000313" key="7">
    <source>
        <dbReference type="Proteomes" id="UP001204562"/>
    </source>
</evidence>
<dbReference type="InterPro" id="IPR050881">
    <property type="entry name" value="LL-DAP_aminotransferase"/>
</dbReference>
<keyword evidence="2 4" id="KW-0032">Aminotransferase</keyword>
<dbReference type="EC" id="2.6.1.-" evidence="4"/>
<comment type="cofactor">
    <cofactor evidence="1 4">
        <name>pyridoxal 5'-phosphate</name>
        <dbReference type="ChEBI" id="CHEBI:597326"/>
    </cofactor>
</comment>
<dbReference type="InterPro" id="IPR015421">
    <property type="entry name" value="PyrdxlP-dep_Trfase_major"/>
</dbReference>
<dbReference type="Gene3D" id="3.40.640.10">
    <property type="entry name" value="Type I PLP-dependent aspartate aminotransferase-like (Major domain)"/>
    <property type="match status" value="1"/>
</dbReference>
<evidence type="ECO:0000256" key="4">
    <source>
        <dbReference type="RuleBase" id="RU000481"/>
    </source>
</evidence>
<dbReference type="CDD" id="cd00609">
    <property type="entry name" value="AAT_like"/>
    <property type="match status" value="1"/>
</dbReference>
<evidence type="ECO:0000256" key="1">
    <source>
        <dbReference type="ARBA" id="ARBA00001933"/>
    </source>
</evidence>
<dbReference type="PANTHER" id="PTHR42832:SF3">
    <property type="entry name" value="L-GLUTAMINE--4-(METHYLSULFANYL)-2-OXOBUTANOATE AMINOTRANSFERASE"/>
    <property type="match status" value="1"/>
</dbReference>
<dbReference type="GO" id="GO:0030170">
    <property type="term" value="F:pyridoxal phosphate binding"/>
    <property type="evidence" value="ECO:0007669"/>
    <property type="project" value="InterPro"/>
</dbReference>
<evidence type="ECO:0000313" key="6">
    <source>
        <dbReference type="EMBL" id="MCQ4770004.1"/>
    </source>
</evidence>
<dbReference type="Proteomes" id="UP001204562">
    <property type="component" value="Unassembled WGS sequence"/>
</dbReference>
<evidence type="ECO:0000259" key="5">
    <source>
        <dbReference type="Pfam" id="PF00155"/>
    </source>
</evidence>
<dbReference type="InterPro" id="IPR004838">
    <property type="entry name" value="NHTrfase_class1_PyrdxlP-BS"/>
</dbReference>
<dbReference type="Pfam" id="PF00155">
    <property type="entry name" value="Aminotran_1_2"/>
    <property type="match status" value="1"/>
</dbReference>
<dbReference type="InterPro" id="IPR015424">
    <property type="entry name" value="PyrdxlP-dep_Trfase"/>
</dbReference>
<dbReference type="RefSeq" id="WP_256303559.1">
    <property type="nucleotide sequence ID" value="NZ_JANFYS010000009.1"/>
</dbReference>
<comment type="caution">
    <text evidence="6">The sequence shown here is derived from an EMBL/GenBank/DDBJ whole genome shotgun (WGS) entry which is preliminary data.</text>
</comment>
<dbReference type="PANTHER" id="PTHR42832">
    <property type="entry name" value="AMINO ACID AMINOTRANSFERASE"/>
    <property type="match status" value="1"/>
</dbReference>
<dbReference type="SUPFAM" id="SSF53383">
    <property type="entry name" value="PLP-dependent transferases"/>
    <property type="match status" value="1"/>
</dbReference>
<dbReference type="Gene3D" id="3.90.1150.10">
    <property type="entry name" value="Aspartate Aminotransferase, domain 1"/>
    <property type="match status" value="1"/>
</dbReference>
<organism evidence="6 7">
    <name type="scientific">Intestinimonas massiliensis</name>
    <name type="common">ex Afouda et al. 2020</name>
    <dbReference type="NCBI Taxonomy" id="1673721"/>
    <lineage>
        <taxon>Bacteria</taxon>
        <taxon>Bacillati</taxon>
        <taxon>Bacillota</taxon>
        <taxon>Clostridia</taxon>
        <taxon>Eubacteriales</taxon>
        <taxon>Intestinimonas</taxon>
    </lineage>
</organism>
<proteinExistence type="inferred from homology"/>
<dbReference type="GO" id="GO:0008483">
    <property type="term" value="F:transaminase activity"/>
    <property type="evidence" value="ECO:0007669"/>
    <property type="project" value="UniProtKB-KW"/>
</dbReference>
<dbReference type="InterPro" id="IPR004839">
    <property type="entry name" value="Aminotransferase_I/II_large"/>
</dbReference>
<accession>A0AAW5JQ20</accession>